<sequence>MLAAALLTVISFSGLFVGTAVGFLVSAGLVLSCVLPGVGGARESFGERTVKGFGRICVRRGCGLSSGSTWRRRRVGRWCW</sequence>
<reference evidence="2" key="1">
    <citation type="journal article" date="2019" name="Int. J. Syst. Evol. Microbiol.">
        <title>The Global Catalogue of Microorganisms (GCM) 10K type strain sequencing project: providing services to taxonomists for standard genome sequencing and annotation.</title>
        <authorList>
            <consortium name="The Broad Institute Genomics Platform"/>
            <consortium name="The Broad Institute Genome Sequencing Center for Infectious Disease"/>
            <person name="Wu L."/>
            <person name="Ma J."/>
        </authorList>
    </citation>
    <scope>NUCLEOTIDE SEQUENCE [LARGE SCALE GENOMIC DNA]</scope>
    <source>
        <strain evidence="2">JCM 17695</strain>
    </source>
</reference>
<comment type="caution">
    <text evidence="1">The sequence shown here is derived from an EMBL/GenBank/DDBJ whole genome shotgun (WGS) entry which is preliminary data.</text>
</comment>
<protein>
    <submittedName>
        <fullName evidence="1">Uncharacterized protein</fullName>
    </submittedName>
</protein>
<dbReference type="Proteomes" id="UP001596512">
    <property type="component" value="Unassembled WGS sequence"/>
</dbReference>
<name>A0ABW2TKS7_9PSEU</name>
<accession>A0ABW2TKS7</accession>
<keyword evidence="2" id="KW-1185">Reference proteome</keyword>
<proteinExistence type="predicted"/>
<dbReference type="EMBL" id="JBHTEY010000004">
    <property type="protein sequence ID" value="MFC7614131.1"/>
    <property type="molecule type" value="Genomic_DNA"/>
</dbReference>
<evidence type="ECO:0000313" key="2">
    <source>
        <dbReference type="Proteomes" id="UP001596512"/>
    </source>
</evidence>
<gene>
    <name evidence="1" type="ORF">ACFQV2_11815</name>
</gene>
<organism evidence="1 2">
    <name type="scientific">Actinokineospora soli</name>
    <dbReference type="NCBI Taxonomy" id="1048753"/>
    <lineage>
        <taxon>Bacteria</taxon>
        <taxon>Bacillati</taxon>
        <taxon>Actinomycetota</taxon>
        <taxon>Actinomycetes</taxon>
        <taxon>Pseudonocardiales</taxon>
        <taxon>Pseudonocardiaceae</taxon>
        <taxon>Actinokineospora</taxon>
    </lineage>
</organism>
<evidence type="ECO:0000313" key="1">
    <source>
        <dbReference type="EMBL" id="MFC7614131.1"/>
    </source>
</evidence>